<accession>A0A2T5IM13</accession>
<sequence>MSEFVGTWSYRSLLRDPDLTKEFNDLRFGAGTLIISVSGSGEVSGSLGGEGWSLGLSGSCRENEIKFQGRGVIGGDEWVYDYLGYMSPQWPNGIDETPAIVGTIVRSVDHSNGQSKAGLVASWYAVQN</sequence>
<dbReference type="AlphaFoldDB" id="A0A2T5IM13"/>
<protein>
    <recommendedName>
        <fullName evidence="3">Lipocalin-like domain-containing protein</fullName>
    </recommendedName>
</protein>
<dbReference type="EMBL" id="QAOL01000016">
    <property type="protein sequence ID" value="PTQ84867.1"/>
    <property type="molecule type" value="Genomic_DNA"/>
</dbReference>
<dbReference type="RefSeq" id="WP_107786808.1">
    <property type="nucleotide sequence ID" value="NZ_QAOL01000016.1"/>
</dbReference>
<name>A0A2T5IM13_9PROT</name>
<reference evidence="1 2" key="1">
    <citation type="submission" date="2018-04" db="EMBL/GenBank/DDBJ databases">
        <title>Active sludge and wastewater microbial communities from Klosterneuburg, Austria.</title>
        <authorList>
            <person name="Wagner M."/>
        </authorList>
    </citation>
    <scope>NUCLEOTIDE SEQUENCE [LARGE SCALE GENOMIC DNA]</scope>
    <source>
        <strain evidence="1 2">Nm4</strain>
    </source>
</reference>
<evidence type="ECO:0000313" key="2">
    <source>
        <dbReference type="Proteomes" id="UP000244110"/>
    </source>
</evidence>
<gene>
    <name evidence="1" type="ORF">C8R28_101671</name>
</gene>
<comment type="caution">
    <text evidence="1">The sequence shown here is derived from an EMBL/GenBank/DDBJ whole genome shotgun (WGS) entry which is preliminary data.</text>
</comment>
<organism evidence="1 2">
    <name type="scientific">Nitrosomonas ureae</name>
    <dbReference type="NCBI Taxonomy" id="44577"/>
    <lineage>
        <taxon>Bacteria</taxon>
        <taxon>Pseudomonadati</taxon>
        <taxon>Pseudomonadota</taxon>
        <taxon>Betaproteobacteria</taxon>
        <taxon>Nitrosomonadales</taxon>
        <taxon>Nitrosomonadaceae</taxon>
        <taxon>Nitrosomonas</taxon>
    </lineage>
</organism>
<dbReference type="Proteomes" id="UP000244110">
    <property type="component" value="Unassembled WGS sequence"/>
</dbReference>
<evidence type="ECO:0008006" key="3">
    <source>
        <dbReference type="Google" id="ProtNLM"/>
    </source>
</evidence>
<evidence type="ECO:0000313" key="1">
    <source>
        <dbReference type="EMBL" id="PTQ84867.1"/>
    </source>
</evidence>
<proteinExistence type="predicted"/>